<protein>
    <submittedName>
        <fullName evidence="1">Uncharacterized protein</fullName>
    </submittedName>
</protein>
<organism evidence="1 2">
    <name type="scientific">Streptomyces tuirus</name>
    <dbReference type="NCBI Taxonomy" id="68278"/>
    <lineage>
        <taxon>Bacteria</taxon>
        <taxon>Bacillati</taxon>
        <taxon>Actinomycetota</taxon>
        <taxon>Actinomycetes</taxon>
        <taxon>Kitasatosporales</taxon>
        <taxon>Streptomycetaceae</taxon>
        <taxon>Streptomyces</taxon>
    </lineage>
</organism>
<dbReference type="KEGG" id="stui:GCM10017668_21440"/>
<dbReference type="AlphaFoldDB" id="A0A7G1NC68"/>
<sequence length="134" mass="15067">MPSQLTTQNAVITTAVVEVKALTISGKQVTQSVFKQLPEERLYAPDGTMRGRPWGRVNFHPGRCTPPPDTTVWWAWPEHAHVVWQLGDELRRATVWAGKFDPDVSLEGRPWISETAPPSEWNLVADLPQLFIAV</sequence>
<reference evidence="1 2" key="1">
    <citation type="journal article" date="2014" name="Int. J. Syst. Evol. Microbiol.">
        <title>Complete genome sequence of Corynebacterium casei LMG S-19264T (=DSM 44701T), isolated from a smear-ripened cheese.</title>
        <authorList>
            <consortium name="US DOE Joint Genome Institute (JGI-PGF)"/>
            <person name="Walter F."/>
            <person name="Albersmeier A."/>
            <person name="Kalinowski J."/>
            <person name="Ruckert C."/>
        </authorList>
    </citation>
    <scope>NUCLEOTIDE SEQUENCE [LARGE SCALE GENOMIC DNA]</scope>
    <source>
        <strain evidence="1 2">JCM 4255</strain>
    </source>
</reference>
<dbReference type="EMBL" id="AP023439">
    <property type="protein sequence ID" value="BCL20301.1"/>
    <property type="molecule type" value="Genomic_DNA"/>
</dbReference>
<evidence type="ECO:0000313" key="1">
    <source>
        <dbReference type="EMBL" id="BCL20301.1"/>
    </source>
</evidence>
<name>A0A7G1NC68_9ACTN</name>
<proteinExistence type="predicted"/>
<evidence type="ECO:0000313" key="2">
    <source>
        <dbReference type="Proteomes" id="UP000516373"/>
    </source>
</evidence>
<dbReference type="Proteomes" id="UP000516373">
    <property type="component" value="Chromosome"/>
</dbReference>
<accession>A0A7G1NC68</accession>
<gene>
    <name evidence="1" type="ORF">GCM10017668_21440</name>
</gene>